<feature type="transmembrane region" description="Helical" evidence="1">
    <location>
        <begin position="93"/>
        <end position="119"/>
    </location>
</feature>
<feature type="transmembrane region" description="Helical" evidence="1">
    <location>
        <begin position="140"/>
        <end position="159"/>
    </location>
</feature>
<evidence type="ECO:0000256" key="1">
    <source>
        <dbReference type="SAM" id="Phobius"/>
    </source>
</evidence>
<dbReference type="InterPro" id="IPR021354">
    <property type="entry name" value="DUF2975"/>
</dbReference>
<keyword evidence="1" id="KW-0472">Membrane</keyword>
<dbReference type="OrthoDB" id="1047271at2"/>
<dbReference type="Pfam" id="PF11188">
    <property type="entry name" value="DUF2975"/>
    <property type="match status" value="1"/>
</dbReference>
<organism evidence="2 3">
    <name type="scientific">Phocaeicola massiliensis B84634 = Timone 84634 = DSM 17679 = JCM 13223</name>
    <dbReference type="NCBI Taxonomy" id="1121098"/>
    <lineage>
        <taxon>Bacteria</taxon>
        <taxon>Pseudomonadati</taxon>
        <taxon>Bacteroidota</taxon>
        <taxon>Bacteroidia</taxon>
        <taxon>Bacteroidales</taxon>
        <taxon>Bacteroidaceae</taxon>
        <taxon>Phocaeicola</taxon>
    </lineage>
</organism>
<dbReference type="AlphaFoldDB" id="U6RCJ5"/>
<dbReference type="HOGENOM" id="CLU_111461_0_0_10"/>
<accession>U6RCJ5</accession>
<dbReference type="RefSeq" id="WP_005942230.1">
    <property type="nucleotide sequence ID" value="NZ_KB890369.1"/>
</dbReference>
<evidence type="ECO:0000313" key="2">
    <source>
        <dbReference type="EMBL" id="EOA53822.1"/>
    </source>
</evidence>
<feature type="transmembrane region" description="Helical" evidence="1">
    <location>
        <begin position="179"/>
        <end position="201"/>
    </location>
</feature>
<name>U6RCJ5_9BACT</name>
<sequence length="211" mass="23603">MKKKLNLLCAMIFAVLLLSLSENIYSMVWGAIEGGKAGMENKAGEINNLHPLMLLPDNLSSTSDSIYNEMTGKNVPIWQIQSMVTVDTDAPGWLALINTLLSFILIIFGIKAVLQFIKFIRNINRSDIFCWANVKLLRKLGTSLLITFAATLTSTYMHTWQLSQVLKIPGYSYNWLNPFSHSSLLLGVLAFVIAEVFAIGLKMKEEQDLTI</sequence>
<protein>
    <recommendedName>
        <fullName evidence="4">DUF2975 domain-containing protein</fullName>
    </recommendedName>
</protein>
<reference evidence="2 3" key="1">
    <citation type="submission" date="2013-04" db="EMBL/GenBank/DDBJ databases">
        <title>The Genome Sequence of Bacteroides massiliensis DSM 17679.</title>
        <authorList>
            <consortium name="The Broad Institute Genomics Platform"/>
            <person name="Earl A."/>
            <person name="Ward D."/>
            <person name="Feldgarden M."/>
            <person name="Gevers D."/>
            <person name="Martens E."/>
            <person name="Fenner L."/>
            <person name="Roux V."/>
            <person name="Mallet M.N."/>
            <person name="Raoult D."/>
            <person name="Walker B."/>
            <person name="Young S."/>
            <person name="Zeng Q."/>
            <person name="Gargeya S."/>
            <person name="Fitzgerald M."/>
            <person name="Haas B."/>
            <person name="Abouelleil A."/>
            <person name="Allen A.W."/>
            <person name="Alvarado L."/>
            <person name="Arachchi H.M."/>
            <person name="Berlin A.M."/>
            <person name="Chapman S.B."/>
            <person name="Gainer-Dewar J."/>
            <person name="Goldberg J."/>
            <person name="Griggs A."/>
            <person name="Gujja S."/>
            <person name="Hansen M."/>
            <person name="Howarth C."/>
            <person name="Imamovic A."/>
            <person name="Ireland A."/>
            <person name="Larimer J."/>
            <person name="McCowan C."/>
            <person name="Murphy C."/>
            <person name="Pearson M."/>
            <person name="Poon T.W."/>
            <person name="Priest M."/>
            <person name="Roberts A."/>
            <person name="Saif S."/>
            <person name="Shea T."/>
            <person name="Sisk P."/>
            <person name="Sykes S."/>
            <person name="Wortman J."/>
            <person name="Nusbaum C."/>
            <person name="Birren B."/>
        </authorList>
    </citation>
    <scope>NUCLEOTIDE SEQUENCE [LARGE SCALE GENOMIC DNA]</scope>
    <source>
        <strain evidence="3">B84634 / Timone 84634 / DSM 17679 / JCM 13223</strain>
    </source>
</reference>
<gene>
    <name evidence="2" type="ORF">HMPREF1534_02699</name>
</gene>
<evidence type="ECO:0000313" key="3">
    <source>
        <dbReference type="Proteomes" id="UP000017831"/>
    </source>
</evidence>
<dbReference type="PATRIC" id="fig|1121098.3.peg.2733"/>
<dbReference type="GeneID" id="60061396"/>
<dbReference type="Proteomes" id="UP000017831">
    <property type="component" value="Unassembled WGS sequence"/>
</dbReference>
<dbReference type="eggNOG" id="ENOG5033HM1">
    <property type="taxonomic scope" value="Bacteria"/>
</dbReference>
<dbReference type="STRING" id="1121098.HMPREF1534_02699"/>
<dbReference type="EMBL" id="AQHY01000029">
    <property type="protein sequence ID" value="EOA53822.1"/>
    <property type="molecule type" value="Genomic_DNA"/>
</dbReference>
<keyword evidence="3" id="KW-1185">Reference proteome</keyword>
<keyword evidence="1" id="KW-0812">Transmembrane</keyword>
<comment type="caution">
    <text evidence="2">The sequence shown here is derived from an EMBL/GenBank/DDBJ whole genome shotgun (WGS) entry which is preliminary data.</text>
</comment>
<proteinExistence type="predicted"/>
<evidence type="ECO:0008006" key="4">
    <source>
        <dbReference type="Google" id="ProtNLM"/>
    </source>
</evidence>
<keyword evidence="1" id="KW-1133">Transmembrane helix</keyword>